<protein>
    <submittedName>
        <fullName evidence="1">Uncharacterized protein</fullName>
    </submittedName>
</protein>
<accession>A0ACC2BWJ7</accession>
<dbReference type="Proteomes" id="UP001162992">
    <property type="component" value="Chromosome 13"/>
</dbReference>
<evidence type="ECO:0000313" key="2">
    <source>
        <dbReference type="Proteomes" id="UP001162992"/>
    </source>
</evidence>
<proteinExistence type="predicted"/>
<sequence length="473" mass="51786">MVAQEVVIAMGGNVGNRVANFKNALNLMRQAGINISRHACLYESAPAHVTEQPSFLNSAVAATTTLEPHALLQALKRIESHLGRSFQGMRYGPRPIDLDIIFYGNHTVETDTLQIPHKLFMERPFVLAPLIDLLDSKLDRHDHWSTHACAKGGVFRVWNEMGGERLVGREGLKRVFPIGERLWHFSARTTVMGILNLTPDSFSDGGRFSSVDRAVDRVCAMISEGADFIDIGAQSTRPNARRLSTEEEQSRLIPVLDALANVSEMDGIRLSVDTFDSKVAREAVGHGANIINDVSGGCLDPTMYETIAELGVPCVLMHMRGDPTTMMNEANTKYFNMPQDVTGELCARLEKAESAGIPSWHIITDPGIGFAKELDQNLSLLRDMPLFRQHLIQRSMAFSHGPILIGLSRKSFLGKICANPKAEDLDAASIAALTVAIGGGANVARVHNVKATRDACRVADAVYKHLQEPSETT</sequence>
<gene>
    <name evidence="1" type="ORF">O6H91_13G080000</name>
</gene>
<dbReference type="EMBL" id="CM055104">
    <property type="protein sequence ID" value="KAJ7534106.1"/>
    <property type="molecule type" value="Genomic_DNA"/>
</dbReference>
<reference evidence="2" key="1">
    <citation type="journal article" date="2024" name="Proc. Natl. Acad. Sci. U.S.A.">
        <title>Extraordinary preservation of gene collinearity over three hundred million years revealed in homosporous lycophytes.</title>
        <authorList>
            <person name="Li C."/>
            <person name="Wickell D."/>
            <person name="Kuo L.Y."/>
            <person name="Chen X."/>
            <person name="Nie B."/>
            <person name="Liao X."/>
            <person name="Peng D."/>
            <person name="Ji J."/>
            <person name="Jenkins J."/>
            <person name="Williams M."/>
            <person name="Shu S."/>
            <person name="Plott C."/>
            <person name="Barry K."/>
            <person name="Rajasekar S."/>
            <person name="Grimwood J."/>
            <person name="Han X."/>
            <person name="Sun S."/>
            <person name="Hou Z."/>
            <person name="He W."/>
            <person name="Dai G."/>
            <person name="Sun C."/>
            <person name="Schmutz J."/>
            <person name="Leebens-Mack J.H."/>
            <person name="Li F.W."/>
            <person name="Wang L."/>
        </authorList>
    </citation>
    <scope>NUCLEOTIDE SEQUENCE [LARGE SCALE GENOMIC DNA]</scope>
    <source>
        <strain evidence="2">cv. PW_Plant_1</strain>
    </source>
</reference>
<evidence type="ECO:0000313" key="1">
    <source>
        <dbReference type="EMBL" id="KAJ7534106.1"/>
    </source>
</evidence>
<keyword evidence="2" id="KW-1185">Reference proteome</keyword>
<name>A0ACC2BWJ7_DIPCM</name>
<comment type="caution">
    <text evidence="1">The sequence shown here is derived from an EMBL/GenBank/DDBJ whole genome shotgun (WGS) entry which is preliminary data.</text>
</comment>
<organism evidence="1 2">
    <name type="scientific">Diphasiastrum complanatum</name>
    <name type="common">Issler's clubmoss</name>
    <name type="synonym">Lycopodium complanatum</name>
    <dbReference type="NCBI Taxonomy" id="34168"/>
    <lineage>
        <taxon>Eukaryota</taxon>
        <taxon>Viridiplantae</taxon>
        <taxon>Streptophyta</taxon>
        <taxon>Embryophyta</taxon>
        <taxon>Tracheophyta</taxon>
        <taxon>Lycopodiopsida</taxon>
        <taxon>Lycopodiales</taxon>
        <taxon>Lycopodiaceae</taxon>
        <taxon>Lycopodioideae</taxon>
        <taxon>Diphasiastrum</taxon>
    </lineage>
</organism>